<keyword evidence="1" id="KW-0677">Repeat</keyword>
<dbReference type="PANTHER" id="PTHR13817:SF73">
    <property type="entry name" value="FIBRONECTIN TYPE-III DOMAIN-CONTAINING PROTEIN"/>
    <property type="match status" value="1"/>
</dbReference>
<dbReference type="InterPro" id="IPR013098">
    <property type="entry name" value="Ig_I-set"/>
</dbReference>
<evidence type="ECO:0000256" key="2">
    <source>
        <dbReference type="SAM" id="Phobius"/>
    </source>
</evidence>
<gene>
    <name evidence="6" type="primary">LOC106461786</name>
</gene>
<dbReference type="GeneID" id="106461786"/>
<dbReference type="SMART" id="SM00409">
    <property type="entry name" value="IG"/>
    <property type="match status" value="5"/>
</dbReference>
<proteinExistence type="predicted"/>
<dbReference type="InterPro" id="IPR013783">
    <property type="entry name" value="Ig-like_fold"/>
</dbReference>
<dbReference type="InterPro" id="IPR007110">
    <property type="entry name" value="Ig-like_dom"/>
</dbReference>
<sequence>MLYLVSITVMCFFTSEVQAFEVKYFGKKIVQEGYPFSLECEISEFDIPKWTKDGVVIVPSEQNNYTLSHKELRNHQIRLRLSVDFAQLHHEGEYRCNSFSRESHRLYIVSVDYQRIKEIEETTKKKDFVQNIVLQIGKTFQLQCNLDDVAVFQVSWYKNGHRIVPEKGSNMVLKDDKLIVNEAEEADAGEYSCTVDPSSLSRPVAIGQHIQVRSPVRVEKFPETISVVLQRNLTLECHVHGYPIPTVFWFIGNEPVEEVQKNNSRLVLFSNEDGLPGAILFLRNVTFNDRNLYTCVAQNVVNSYEASVFVSIRATMIHTNEEVPGQGIILKPPQPLYLVCNTTDDLSLSVVWYKDGLPLNGNERIKIFSENNSVIVKMTTESDTGEYTCAVTKPNINSTILVRTHTEFYEHFPNSLNLVQGDKLVLTCKVKGAPIPIVTWLKDEMPLNTSDPRIKLENSDRGVPDAKLVIENLDYDDRAYYTCEANNGVNNVTNTVLVRVKDKLAALWPFLGICAEVAVLCAIIFIYEKKRVKQDFDESDTDQNVDKL</sequence>
<dbReference type="SUPFAM" id="SSF48726">
    <property type="entry name" value="Immunoglobulin"/>
    <property type="match status" value="5"/>
</dbReference>
<keyword evidence="3" id="KW-0732">Signal</keyword>
<feature type="domain" description="Ig-like" evidence="4">
    <location>
        <begin position="117"/>
        <end position="205"/>
    </location>
</feature>
<dbReference type="Pfam" id="PF13927">
    <property type="entry name" value="Ig_3"/>
    <property type="match status" value="1"/>
</dbReference>
<feature type="domain" description="Ig-like" evidence="4">
    <location>
        <begin position="394"/>
        <end position="499"/>
    </location>
</feature>
<dbReference type="SMART" id="SM00408">
    <property type="entry name" value="IGc2"/>
    <property type="match status" value="5"/>
</dbReference>
<dbReference type="Proteomes" id="UP000694941">
    <property type="component" value="Unplaced"/>
</dbReference>
<accession>A0ABM1SLS6</accession>
<feature type="chain" id="PRO_5046451408" evidence="3">
    <location>
        <begin position="20"/>
        <end position="548"/>
    </location>
</feature>
<dbReference type="Pfam" id="PF07679">
    <property type="entry name" value="I-set"/>
    <property type="match status" value="3"/>
</dbReference>
<keyword evidence="5" id="KW-1185">Reference proteome</keyword>
<evidence type="ECO:0000256" key="1">
    <source>
        <dbReference type="ARBA" id="ARBA00022737"/>
    </source>
</evidence>
<keyword evidence="2" id="KW-0812">Transmembrane</keyword>
<evidence type="ECO:0000313" key="6">
    <source>
        <dbReference type="RefSeq" id="XP_022244582.1"/>
    </source>
</evidence>
<dbReference type="CDD" id="cd00096">
    <property type="entry name" value="Ig"/>
    <property type="match status" value="4"/>
</dbReference>
<feature type="domain" description="Ig-like" evidence="4">
    <location>
        <begin position="325"/>
        <end position="392"/>
    </location>
</feature>
<evidence type="ECO:0000313" key="5">
    <source>
        <dbReference type="Proteomes" id="UP000694941"/>
    </source>
</evidence>
<feature type="domain" description="Ig-like" evidence="4">
    <location>
        <begin position="215"/>
        <end position="311"/>
    </location>
</feature>
<dbReference type="RefSeq" id="XP_022244582.1">
    <property type="nucleotide sequence ID" value="XM_022388874.1"/>
</dbReference>
<dbReference type="Gene3D" id="2.60.40.10">
    <property type="entry name" value="Immunoglobulins"/>
    <property type="match status" value="5"/>
</dbReference>
<evidence type="ECO:0000259" key="4">
    <source>
        <dbReference type="PROSITE" id="PS50835"/>
    </source>
</evidence>
<feature type="transmembrane region" description="Helical" evidence="2">
    <location>
        <begin position="506"/>
        <end position="527"/>
    </location>
</feature>
<feature type="signal peptide" evidence="3">
    <location>
        <begin position="1"/>
        <end position="19"/>
    </location>
</feature>
<dbReference type="PANTHER" id="PTHR13817">
    <property type="entry name" value="TITIN"/>
    <property type="match status" value="1"/>
</dbReference>
<dbReference type="InterPro" id="IPR003598">
    <property type="entry name" value="Ig_sub2"/>
</dbReference>
<evidence type="ECO:0000256" key="3">
    <source>
        <dbReference type="SAM" id="SignalP"/>
    </source>
</evidence>
<reference evidence="6" key="1">
    <citation type="submission" date="2025-08" db="UniProtKB">
        <authorList>
            <consortium name="RefSeq"/>
        </authorList>
    </citation>
    <scope>IDENTIFICATION</scope>
    <source>
        <tissue evidence="6">Muscle</tissue>
    </source>
</reference>
<protein>
    <submittedName>
        <fullName evidence="6">Hemicentin-2-like</fullName>
    </submittedName>
</protein>
<dbReference type="InterPro" id="IPR003599">
    <property type="entry name" value="Ig_sub"/>
</dbReference>
<name>A0ABM1SLS6_LIMPO</name>
<dbReference type="InterPro" id="IPR036179">
    <property type="entry name" value="Ig-like_dom_sf"/>
</dbReference>
<keyword evidence="2" id="KW-0472">Membrane</keyword>
<dbReference type="InterPro" id="IPR050964">
    <property type="entry name" value="Striated_Muscle_Regulatory"/>
</dbReference>
<dbReference type="PROSITE" id="PS50835">
    <property type="entry name" value="IG_LIKE"/>
    <property type="match status" value="4"/>
</dbReference>
<organism evidence="5 6">
    <name type="scientific">Limulus polyphemus</name>
    <name type="common">Atlantic horseshoe crab</name>
    <dbReference type="NCBI Taxonomy" id="6850"/>
    <lineage>
        <taxon>Eukaryota</taxon>
        <taxon>Metazoa</taxon>
        <taxon>Ecdysozoa</taxon>
        <taxon>Arthropoda</taxon>
        <taxon>Chelicerata</taxon>
        <taxon>Merostomata</taxon>
        <taxon>Xiphosura</taxon>
        <taxon>Limulidae</taxon>
        <taxon>Limulus</taxon>
    </lineage>
</organism>
<keyword evidence="2" id="KW-1133">Transmembrane helix</keyword>